<accession>A0ABZ2A1H5</accession>
<keyword evidence="3" id="KW-1185">Reference proteome</keyword>
<organism evidence="2 3">
    <name type="scientific">Streptomyces niveus</name>
    <name type="common">Streptomyces spheroides</name>
    <dbReference type="NCBI Taxonomy" id="193462"/>
    <lineage>
        <taxon>Bacteria</taxon>
        <taxon>Bacillati</taxon>
        <taxon>Actinomycetota</taxon>
        <taxon>Actinomycetes</taxon>
        <taxon>Kitasatosporales</taxon>
        <taxon>Streptomycetaceae</taxon>
        <taxon>Streptomyces</taxon>
    </lineage>
</organism>
<evidence type="ECO:0000313" key="2">
    <source>
        <dbReference type="EMBL" id="WUX51274.1"/>
    </source>
</evidence>
<gene>
    <name evidence="2" type="ORF">OG442_06805</name>
</gene>
<dbReference type="Proteomes" id="UP001432209">
    <property type="component" value="Chromosome"/>
</dbReference>
<protein>
    <submittedName>
        <fullName evidence="2">DUF3631 domain-containing protein</fullName>
    </submittedName>
</protein>
<proteinExistence type="predicted"/>
<sequence length="219" mass="23597">MTTFPSLLDSLAGALHQDPLEREVPHHRALLDAYTAVLRLDQQFLAQANRPSGSGEGQLESLIDLLVQRLAAGIELSRLLSTTACCHPATGTEDDRTAGDFDGPSSDEHGDDGDSGAEEGFSSCPEDPPGLQCVVRAALHVFDVGSPEAMASWDLVDCLKDLPGQAEGGWAYAELTQSRLAQLMAPYGVFTRKVTGFDGRRPRSYRRQDLLAALPHIAR</sequence>
<evidence type="ECO:0000256" key="1">
    <source>
        <dbReference type="SAM" id="MobiDB-lite"/>
    </source>
</evidence>
<feature type="region of interest" description="Disordered" evidence="1">
    <location>
        <begin position="89"/>
        <end position="125"/>
    </location>
</feature>
<name>A0ABZ2A1H5_STRNV</name>
<dbReference type="RefSeq" id="WP_329074914.1">
    <property type="nucleotide sequence ID" value="NZ_CP109495.1"/>
</dbReference>
<reference evidence="2" key="1">
    <citation type="submission" date="2022-10" db="EMBL/GenBank/DDBJ databases">
        <title>The complete genomes of actinobacterial strains from the NBC collection.</title>
        <authorList>
            <person name="Joergensen T.S."/>
            <person name="Alvarez Arevalo M."/>
            <person name="Sterndorff E.B."/>
            <person name="Faurdal D."/>
            <person name="Vuksanovic O."/>
            <person name="Mourched A.-S."/>
            <person name="Charusanti P."/>
            <person name="Shaw S."/>
            <person name="Blin K."/>
            <person name="Weber T."/>
        </authorList>
    </citation>
    <scope>NUCLEOTIDE SEQUENCE</scope>
    <source>
        <strain evidence="2">NBC_01432</strain>
    </source>
</reference>
<dbReference type="EMBL" id="CP109495">
    <property type="protein sequence ID" value="WUX51274.1"/>
    <property type="molecule type" value="Genomic_DNA"/>
</dbReference>
<evidence type="ECO:0000313" key="3">
    <source>
        <dbReference type="Proteomes" id="UP001432209"/>
    </source>
</evidence>